<proteinExistence type="predicted"/>
<accession>A0A1G2CRQ6</accession>
<comment type="caution">
    <text evidence="2">The sequence shown here is derived from an EMBL/GenBank/DDBJ whole genome shotgun (WGS) entry which is preliminary data.</text>
</comment>
<name>A0A1G2CRQ6_9BACT</name>
<keyword evidence="1" id="KW-1133">Transmembrane helix</keyword>
<evidence type="ECO:0000313" key="2">
    <source>
        <dbReference type="EMBL" id="OGZ03128.1"/>
    </source>
</evidence>
<reference evidence="2 3" key="1">
    <citation type="journal article" date="2016" name="Nat. Commun.">
        <title>Thousands of microbial genomes shed light on interconnected biogeochemical processes in an aquifer system.</title>
        <authorList>
            <person name="Anantharaman K."/>
            <person name="Brown C.T."/>
            <person name="Hug L.A."/>
            <person name="Sharon I."/>
            <person name="Castelle C.J."/>
            <person name="Probst A.J."/>
            <person name="Thomas B.C."/>
            <person name="Singh A."/>
            <person name="Wilkins M.J."/>
            <person name="Karaoz U."/>
            <person name="Brodie E.L."/>
            <person name="Williams K.H."/>
            <person name="Hubbard S.S."/>
            <person name="Banfield J.F."/>
        </authorList>
    </citation>
    <scope>NUCLEOTIDE SEQUENCE [LARGE SCALE GENOMIC DNA]</scope>
</reference>
<keyword evidence="1" id="KW-0812">Transmembrane</keyword>
<protein>
    <submittedName>
        <fullName evidence="2">Uncharacterized protein</fullName>
    </submittedName>
</protein>
<gene>
    <name evidence="2" type="ORF">A2430_01285</name>
</gene>
<feature type="transmembrane region" description="Helical" evidence="1">
    <location>
        <begin position="79"/>
        <end position="99"/>
    </location>
</feature>
<dbReference type="EMBL" id="MHLF01000027">
    <property type="protein sequence ID" value="OGZ03128.1"/>
    <property type="molecule type" value="Genomic_DNA"/>
</dbReference>
<feature type="transmembrane region" description="Helical" evidence="1">
    <location>
        <begin position="43"/>
        <end position="67"/>
    </location>
</feature>
<organism evidence="2 3">
    <name type="scientific">Candidatus Liptonbacteria bacterium RIFOXYC1_FULL_36_8</name>
    <dbReference type="NCBI Taxonomy" id="1798655"/>
    <lineage>
        <taxon>Bacteria</taxon>
        <taxon>Candidatus Liptoniibacteriota</taxon>
    </lineage>
</organism>
<dbReference type="Proteomes" id="UP000177246">
    <property type="component" value="Unassembled WGS sequence"/>
</dbReference>
<keyword evidence="1" id="KW-0472">Membrane</keyword>
<feature type="transmembrane region" description="Helical" evidence="1">
    <location>
        <begin position="20"/>
        <end position="37"/>
    </location>
</feature>
<evidence type="ECO:0000256" key="1">
    <source>
        <dbReference type="SAM" id="Phobius"/>
    </source>
</evidence>
<dbReference type="AlphaFoldDB" id="A0A1G2CRQ6"/>
<evidence type="ECO:0000313" key="3">
    <source>
        <dbReference type="Proteomes" id="UP000177246"/>
    </source>
</evidence>
<sequence length="101" mass="11535">MEENIKTNIWVKLVNGGIRYILGILIFASGPLTLLFFDKDPMIITHAIVHPVLTFFVIPQIAIGLYFMLTGKWRLRIDLTLFLITAVLIYVFSTFALSFNT</sequence>